<protein>
    <submittedName>
        <fullName evidence="1">Uncharacterized protein</fullName>
    </submittedName>
</protein>
<proteinExistence type="predicted"/>
<gene>
    <name evidence="1" type="ORF">PGLA1383_LOCUS34648</name>
</gene>
<accession>A0A813FSG0</accession>
<organism evidence="1 2">
    <name type="scientific">Polarella glacialis</name>
    <name type="common">Dinoflagellate</name>
    <dbReference type="NCBI Taxonomy" id="89957"/>
    <lineage>
        <taxon>Eukaryota</taxon>
        <taxon>Sar</taxon>
        <taxon>Alveolata</taxon>
        <taxon>Dinophyceae</taxon>
        <taxon>Suessiales</taxon>
        <taxon>Suessiaceae</taxon>
        <taxon>Polarella</taxon>
    </lineage>
</organism>
<evidence type="ECO:0000313" key="2">
    <source>
        <dbReference type="Proteomes" id="UP000654075"/>
    </source>
</evidence>
<comment type="caution">
    <text evidence="1">The sequence shown here is derived from an EMBL/GenBank/DDBJ whole genome shotgun (WGS) entry which is preliminary data.</text>
</comment>
<dbReference type="AlphaFoldDB" id="A0A813FSG0"/>
<evidence type="ECO:0000313" key="1">
    <source>
        <dbReference type="EMBL" id="CAE8616982.1"/>
    </source>
</evidence>
<reference evidence="1" key="1">
    <citation type="submission" date="2021-02" db="EMBL/GenBank/DDBJ databases">
        <authorList>
            <person name="Dougan E. K."/>
            <person name="Rhodes N."/>
            <person name="Thang M."/>
            <person name="Chan C."/>
        </authorList>
    </citation>
    <scope>NUCLEOTIDE SEQUENCE</scope>
</reference>
<dbReference type="Proteomes" id="UP000654075">
    <property type="component" value="Unassembled WGS sequence"/>
</dbReference>
<dbReference type="EMBL" id="CAJNNV010026021">
    <property type="protein sequence ID" value="CAE8616982.1"/>
    <property type="molecule type" value="Genomic_DNA"/>
</dbReference>
<keyword evidence="2" id="KW-1185">Reference proteome</keyword>
<name>A0A813FSG0_POLGL</name>
<sequence>MLWTSCSGAHALLSEMPKALDPVALILATKTVKEATVAPNGNRLRSFPSSDHLPAASRAWLMAKCPSGSTSSSRVHIAEHSPVSSKLSMEFLGFWMWYIISSGTARPV</sequence>